<dbReference type="GO" id="GO:0051897">
    <property type="term" value="P:positive regulation of phosphatidylinositol 3-kinase/protein kinase B signal transduction"/>
    <property type="evidence" value="ECO:0007669"/>
    <property type="project" value="TreeGrafter"/>
</dbReference>
<gene>
    <name evidence="5" type="ORF">WMY93_027065</name>
</gene>
<reference evidence="6" key="1">
    <citation type="submission" date="2024-04" db="EMBL/GenBank/DDBJ databases">
        <title>Salinicola lusitanus LLJ914,a marine bacterium isolated from the Okinawa Trough.</title>
        <authorList>
            <person name="Li J."/>
        </authorList>
    </citation>
    <scope>NUCLEOTIDE SEQUENCE [LARGE SCALE GENOMIC DNA]</scope>
</reference>
<evidence type="ECO:0000313" key="5">
    <source>
        <dbReference type="EMBL" id="KAK7883942.1"/>
    </source>
</evidence>
<proteinExistence type="inferred from homology"/>
<protein>
    <recommendedName>
        <fullName evidence="4">Insulin-like domain-containing protein</fullName>
    </recommendedName>
</protein>
<feature type="compositionally biased region" description="Polar residues" evidence="3">
    <location>
        <begin position="180"/>
        <end position="191"/>
    </location>
</feature>
<sequence>MSPAPSSPRYKCPSAGTESFTHRMVMARCSPTPHTQGVCVWMYFLLCSLSLGPLLRTEGARLRCGSELLGDLLFVCGERGIYLGKLHKWKRGWSGYGPRPRSKGIVDQCCLGPGCDLQHLEKYCAKAKKPATTSSSSTQRPSSQGPSTQRASTQESTPEQQFAVLFQKKLMQRLGAPGSPQRNAYRKSSNPSEHRSLAVPRRRTQTRDSIGLTSVAPRSPATS</sequence>
<keyword evidence="6" id="KW-1185">Reference proteome</keyword>
<evidence type="ECO:0000313" key="6">
    <source>
        <dbReference type="Proteomes" id="UP001460270"/>
    </source>
</evidence>
<dbReference type="GO" id="GO:0005615">
    <property type="term" value="C:extracellular space"/>
    <property type="evidence" value="ECO:0007669"/>
    <property type="project" value="TreeGrafter"/>
</dbReference>
<name>A0AAW0MW96_9GOBI</name>
<dbReference type="SMART" id="SM00078">
    <property type="entry name" value="IlGF"/>
    <property type="match status" value="1"/>
</dbReference>
<feature type="compositionally biased region" description="Low complexity" evidence="3">
    <location>
        <begin position="130"/>
        <end position="150"/>
    </location>
</feature>
<dbReference type="GO" id="GO:0005159">
    <property type="term" value="F:insulin-like growth factor receptor binding"/>
    <property type="evidence" value="ECO:0007669"/>
    <property type="project" value="TreeGrafter"/>
</dbReference>
<accession>A0AAW0MW96</accession>
<dbReference type="PANTHER" id="PTHR46845:SF1">
    <property type="entry name" value="INSULIN-LIKE GROWTH FACTOR I"/>
    <property type="match status" value="1"/>
</dbReference>
<feature type="domain" description="Insulin-like" evidence="4">
    <location>
        <begin position="61"/>
        <end position="124"/>
    </location>
</feature>
<dbReference type="Pfam" id="PF00049">
    <property type="entry name" value="Insulin"/>
    <property type="match status" value="1"/>
</dbReference>
<dbReference type="GO" id="GO:0005179">
    <property type="term" value="F:hormone activity"/>
    <property type="evidence" value="ECO:0007669"/>
    <property type="project" value="InterPro"/>
</dbReference>
<feature type="region of interest" description="Disordered" evidence="3">
    <location>
        <begin position="129"/>
        <end position="223"/>
    </location>
</feature>
<dbReference type="Proteomes" id="UP001460270">
    <property type="component" value="Unassembled WGS sequence"/>
</dbReference>
<dbReference type="AlphaFoldDB" id="A0AAW0MW96"/>
<dbReference type="InterPro" id="IPR016179">
    <property type="entry name" value="Insulin-like"/>
</dbReference>
<dbReference type="GO" id="GO:0008283">
    <property type="term" value="P:cell population proliferation"/>
    <property type="evidence" value="ECO:0007669"/>
    <property type="project" value="TreeGrafter"/>
</dbReference>
<feature type="compositionally biased region" description="Polar residues" evidence="3">
    <location>
        <begin position="151"/>
        <end position="160"/>
    </location>
</feature>
<dbReference type="GO" id="GO:0048009">
    <property type="term" value="P:insulin-like growth factor receptor signaling pathway"/>
    <property type="evidence" value="ECO:0007669"/>
    <property type="project" value="TreeGrafter"/>
</dbReference>
<comment type="caution">
    <text evidence="5">The sequence shown here is derived from an EMBL/GenBank/DDBJ whole genome shotgun (WGS) entry which is preliminary data.</text>
</comment>
<dbReference type="EMBL" id="JBBPFD010000020">
    <property type="protein sequence ID" value="KAK7883942.1"/>
    <property type="molecule type" value="Genomic_DNA"/>
</dbReference>
<dbReference type="GO" id="GO:0043066">
    <property type="term" value="P:negative regulation of apoptotic process"/>
    <property type="evidence" value="ECO:0007669"/>
    <property type="project" value="TreeGrafter"/>
</dbReference>
<organism evidence="5 6">
    <name type="scientific">Mugilogobius chulae</name>
    <name type="common">yellowstripe goby</name>
    <dbReference type="NCBI Taxonomy" id="88201"/>
    <lineage>
        <taxon>Eukaryota</taxon>
        <taxon>Metazoa</taxon>
        <taxon>Chordata</taxon>
        <taxon>Craniata</taxon>
        <taxon>Vertebrata</taxon>
        <taxon>Euteleostomi</taxon>
        <taxon>Actinopterygii</taxon>
        <taxon>Neopterygii</taxon>
        <taxon>Teleostei</taxon>
        <taxon>Neoteleostei</taxon>
        <taxon>Acanthomorphata</taxon>
        <taxon>Gobiaria</taxon>
        <taxon>Gobiiformes</taxon>
        <taxon>Gobioidei</taxon>
        <taxon>Gobiidae</taxon>
        <taxon>Gobionellinae</taxon>
        <taxon>Mugilogobius</taxon>
    </lineage>
</organism>
<dbReference type="InterPro" id="IPR036438">
    <property type="entry name" value="Insulin-like_sf"/>
</dbReference>
<dbReference type="GO" id="GO:0008284">
    <property type="term" value="P:positive regulation of cell population proliferation"/>
    <property type="evidence" value="ECO:0007669"/>
    <property type="project" value="TreeGrafter"/>
</dbReference>
<dbReference type="Gene3D" id="1.10.100.10">
    <property type="entry name" value="Insulin-like"/>
    <property type="match status" value="1"/>
</dbReference>
<evidence type="ECO:0000256" key="1">
    <source>
        <dbReference type="ARBA" id="ARBA00009034"/>
    </source>
</evidence>
<keyword evidence="2" id="KW-1015">Disulfide bond</keyword>
<dbReference type="SUPFAM" id="SSF56994">
    <property type="entry name" value="Insulin-like"/>
    <property type="match status" value="1"/>
</dbReference>
<evidence type="ECO:0000259" key="4">
    <source>
        <dbReference type="SMART" id="SM00078"/>
    </source>
</evidence>
<evidence type="ECO:0000256" key="3">
    <source>
        <dbReference type="SAM" id="MobiDB-lite"/>
    </source>
</evidence>
<evidence type="ECO:0000256" key="2">
    <source>
        <dbReference type="ARBA" id="ARBA00023157"/>
    </source>
</evidence>
<comment type="similarity">
    <text evidence="1">Belongs to the insulin family.</text>
</comment>
<dbReference type="PANTHER" id="PTHR46845">
    <property type="entry name" value="INSULIN-LIKE GROWTH FACTOR I"/>
    <property type="match status" value="1"/>
</dbReference>